<dbReference type="Pfam" id="PF03184">
    <property type="entry name" value="DDE_1"/>
    <property type="match status" value="1"/>
</dbReference>
<dbReference type="AlphaFoldDB" id="A0A6G0ZCG2"/>
<dbReference type="OrthoDB" id="7762031at2759"/>
<feature type="domain" description="DDE-1" evidence="1">
    <location>
        <begin position="1"/>
        <end position="90"/>
    </location>
</feature>
<proteinExistence type="predicted"/>
<keyword evidence="3" id="KW-1185">Reference proteome</keyword>
<organism evidence="2 3">
    <name type="scientific">Aphis craccivora</name>
    <name type="common">Cowpea aphid</name>
    <dbReference type="NCBI Taxonomy" id="307492"/>
    <lineage>
        <taxon>Eukaryota</taxon>
        <taxon>Metazoa</taxon>
        <taxon>Ecdysozoa</taxon>
        <taxon>Arthropoda</taxon>
        <taxon>Hexapoda</taxon>
        <taxon>Insecta</taxon>
        <taxon>Pterygota</taxon>
        <taxon>Neoptera</taxon>
        <taxon>Paraneoptera</taxon>
        <taxon>Hemiptera</taxon>
        <taxon>Sternorrhyncha</taxon>
        <taxon>Aphidomorpha</taxon>
        <taxon>Aphidoidea</taxon>
        <taxon>Aphididae</taxon>
        <taxon>Aphidini</taxon>
        <taxon>Aphis</taxon>
        <taxon>Aphis</taxon>
    </lineage>
</organism>
<dbReference type="PANTHER" id="PTHR37162:SF1">
    <property type="entry name" value="BED-TYPE DOMAIN-CONTAINING PROTEIN"/>
    <property type="match status" value="1"/>
</dbReference>
<dbReference type="InterPro" id="IPR004875">
    <property type="entry name" value="DDE_SF_endonuclease_dom"/>
</dbReference>
<gene>
    <name evidence="2" type="ORF">FWK35_00004753</name>
</gene>
<reference evidence="2 3" key="1">
    <citation type="submission" date="2019-08" db="EMBL/GenBank/DDBJ databases">
        <title>Whole genome of Aphis craccivora.</title>
        <authorList>
            <person name="Voronova N.V."/>
            <person name="Shulinski R.S."/>
            <person name="Bandarenka Y.V."/>
            <person name="Zhorov D.G."/>
            <person name="Warner D."/>
        </authorList>
    </citation>
    <scope>NUCLEOTIDE SEQUENCE [LARGE SCALE GENOMIC DNA]</scope>
    <source>
        <strain evidence="2">180601</strain>
        <tissue evidence="2">Whole Body</tissue>
    </source>
</reference>
<evidence type="ECO:0000313" key="2">
    <source>
        <dbReference type="EMBL" id="KAF0768621.1"/>
    </source>
</evidence>
<dbReference type="GO" id="GO:0003676">
    <property type="term" value="F:nucleic acid binding"/>
    <property type="evidence" value="ECO:0007669"/>
    <property type="project" value="InterPro"/>
</dbReference>
<dbReference type="Proteomes" id="UP000478052">
    <property type="component" value="Unassembled WGS sequence"/>
</dbReference>
<comment type="caution">
    <text evidence="2">The sequence shown here is derived from an EMBL/GenBank/DDBJ whole genome shotgun (WGS) entry which is preliminary data.</text>
</comment>
<evidence type="ECO:0000259" key="1">
    <source>
        <dbReference type="Pfam" id="PF03184"/>
    </source>
</evidence>
<name>A0A6G0ZCG2_APHCR</name>
<evidence type="ECO:0000313" key="3">
    <source>
        <dbReference type="Proteomes" id="UP000478052"/>
    </source>
</evidence>
<protein>
    <submittedName>
        <fullName evidence="2">E3 SUMO-protein ligase KIAA1586-like</fullName>
    </submittedName>
</protein>
<keyword evidence="2" id="KW-0436">Ligase</keyword>
<sequence>MDLTTFKDWFFTCFMPHARRLPGKKVLIGDNLASHFNPEVIKECEISNVIFACLQKNSTHISQPLDVCFFRPLKQAWRFCLNQWKNKNTRLNAIPKSTFPSLVKEALDRVNTVGNISENLISGFKATGIYPCNRQRFDKTDKNQKRKKINVAPGKSVTSAILGGTNSDIEDEIIPFQDTDSEEETNDYVPEYYEPSINNIKIGTFILVKVMFGRRKNNKFQYVAVVRKITDGVYSVNGLKSIELNKTMFKIVEHDIFEVGIEHIIATLPMPTVETVEDSVRYVKMQLLKDLFPPYFRSSVCIISSNEDDRFLKGPQKKHYLPEYRKDLERDQNIKNWLTNSKKGLHYFHCNFCFDDYLGELSAVRKHSLSTKYKQNAASVSTRIDKLPQVLTSKYNQHKTKEAKLRISITKATMITNNVIGKYAFENLVSKMKSNYFSILIDESTDKSSVKHLAIIVRLMVKDTFSVKDEFGTLEKICNSTAQGVFEAILNFFNNNNIPYKKNLLGFASDEVNVLFESKNSVKTLLEQEVPGIFMMKCVCHSLALCASYAVEKLSNSVEDKVRDIYTYMKYGFKRQCEYKEFQVFVDTKPHKLLQICQTRWTYLIRTFSELHLVATVCDQGKPNEGDISGTRNRERTKIVHLFDVPRLMKCAKNNLWTKSLSFEVDGLKIVTKWQHLEDLYNTDSTLPVTKQTGEKHREKLRYSPGDLTLWKVSEPPVSLKCGRGIFVSVSYLTKFDWGQILDLTFVSWIHEPVLTATMGSRRSIRCTSRSKREMNNAIMTGRVISDDVIISGKEVKKWRD</sequence>
<dbReference type="PANTHER" id="PTHR37162">
    <property type="entry name" value="HAT FAMILY DIMERISATION DOMAINCONTAINING PROTEIN-RELATED"/>
    <property type="match status" value="1"/>
</dbReference>
<dbReference type="EMBL" id="VUJU01000733">
    <property type="protein sequence ID" value="KAF0768621.1"/>
    <property type="molecule type" value="Genomic_DNA"/>
</dbReference>
<accession>A0A6G0ZCG2</accession>
<dbReference type="GO" id="GO:0016874">
    <property type="term" value="F:ligase activity"/>
    <property type="evidence" value="ECO:0007669"/>
    <property type="project" value="UniProtKB-KW"/>
</dbReference>